<dbReference type="RefSeq" id="WP_377566063.1">
    <property type="nucleotide sequence ID" value="NZ_JBHTMP010000001.1"/>
</dbReference>
<gene>
    <name evidence="1" type="ORF">ACFQ4H_01580</name>
</gene>
<protein>
    <submittedName>
        <fullName evidence="1">Uncharacterized protein</fullName>
    </submittedName>
</protein>
<dbReference type="EMBL" id="JBHTMP010000001">
    <property type="protein sequence ID" value="MFD1319773.1"/>
    <property type="molecule type" value="Genomic_DNA"/>
</dbReference>
<sequence>MMDGHPAVVTGADRDLRFTQRNPAAARFIHAFAYAGHLAAPARQLAAAKDPKFEANPYRCERSNEHEPAG</sequence>
<name>A0ABW3Y5R7_9ACTN</name>
<accession>A0ABW3Y5R7</accession>
<reference evidence="2" key="1">
    <citation type="journal article" date="2019" name="Int. J. Syst. Evol. Microbiol.">
        <title>The Global Catalogue of Microorganisms (GCM) 10K type strain sequencing project: providing services to taxonomists for standard genome sequencing and annotation.</title>
        <authorList>
            <consortium name="The Broad Institute Genomics Platform"/>
            <consortium name="The Broad Institute Genome Sequencing Center for Infectious Disease"/>
            <person name="Wu L."/>
            <person name="Ma J."/>
        </authorList>
    </citation>
    <scope>NUCLEOTIDE SEQUENCE [LARGE SCALE GENOMIC DNA]</scope>
    <source>
        <strain evidence="2">JCM 31037</strain>
    </source>
</reference>
<dbReference type="Proteomes" id="UP001597260">
    <property type="component" value="Unassembled WGS sequence"/>
</dbReference>
<evidence type="ECO:0000313" key="1">
    <source>
        <dbReference type="EMBL" id="MFD1319773.1"/>
    </source>
</evidence>
<proteinExistence type="predicted"/>
<organism evidence="1 2">
    <name type="scientific">Micromonospora sonneratiae</name>
    <dbReference type="NCBI Taxonomy" id="1184706"/>
    <lineage>
        <taxon>Bacteria</taxon>
        <taxon>Bacillati</taxon>
        <taxon>Actinomycetota</taxon>
        <taxon>Actinomycetes</taxon>
        <taxon>Micromonosporales</taxon>
        <taxon>Micromonosporaceae</taxon>
        <taxon>Micromonospora</taxon>
    </lineage>
</organism>
<evidence type="ECO:0000313" key="2">
    <source>
        <dbReference type="Proteomes" id="UP001597260"/>
    </source>
</evidence>
<keyword evidence="2" id="KW-1185">Reference proteome</keyword>
<comment type="caution">
    <text evidence="1">The sequence shown here is derived from an EMBL/GenBank/DDBJ whole genome shotgun (WGS) entry which is preliminary data.</text>
</comment>